<proteinExistence type="predicted"/>
<sequence>MSEFVHVRESFDPAALRSQLSPTVRRVQFDEPLSNADYGALASILEDHPHITLRAFGFSTELASLGFLSWFKRLRRFSVANLHHLGDLSGLGLLPDDLEHLDLGETKKALDLRAVGFRELRELRVVGHRRGLAELVGANGGLTALSLWRLPADEQVGEVGLPSLESLSLTLGSVKDLGWLRQFNELRHLAIRQVKGVSILDELARLPRLEWLWLDDLKAVESLPDFSESADLRRVDISDMRGLAGPAALRGLAAAPGLVEVTFAGCRLPATAFAELARHETLQRVALGLGNSAANDEASRLLGRPAAGSAAQFMIDQRFLL</sequence>
<accession>A0A8J3NUU0</accession>
<evidence type="ECO:0000313" key="2">
    <source>
        <dbReference type="Proteomes" id="UP000619293"/>
    </source>
</evidence>
<dbReference type="Gene3D" id="3.80.10.10">
    <property type="entry name" value="Ribonuclease Inhibitor"/>
    <property type="match status" value="1"/>
</dbReference>
<keyword evidence="2" id="KW-1185">Reference proteome</keyword>
<evidence type="ECO:0008006" key="3">
    <source>
        <dbReference type="Google" id="ProtNLM"/>
    </source>
</evidence>
<dbReference type="InterPro" id="IPR032675">
    <property type="entry name" value="LRR_dom_sf"/>
</dbReference>
<protein>
    <recommendedName>
        <fullName evidence="3">Leucine-rich repeat domain-containing protein</fullName>
    </recommendedName>
</protein>
<name>A0A8J3NUU0_9ACTN</name>
<dbReference type="Proteomes" id="UP000619293">
    <property type="component" value="Unassembled WGS sequence"/>
</dbReference>
<comment type="caution">
    <text evidence="1">The sequence shown here is derived from an EMBL/GenBank/DDBJ whole genome shotgun (WGS) entry which is preliminary data.</text>
</comment>
<gene>
    <name evidence="1" type="ORF">Cch02nite_67840</name>
</gene>
<evidence type="ECO:0000313" key="1">
    <source>
        <dbReference type="EMBL" id="GIF93340.1"/>
    </source>
</evidence>
<organism evidence="1 2">
    <name type="scientific">Catellatospora chokoriensis</name>
    <dbReference type="NCBI Taxonomy" id="310353"/>
    <lineage>
        <taxon>Bacteria</taxon>
        <taxon>Bacillati</taxon>
        <taxon>Actinomycetota</taxon>
        <taxon>Actinomycetes</taxon>
        <taxon>Micromonosporales</taxon>
        <taxon>Micromonosporaceae</taxon>
        <taxon>Catellatospora</taxon>
    </lineage>
</organism>
<dbReference type="SUPFAM" id="SSF52047">
    <property type="entry name" value="RNI-like"/>
    <property type="match status" value="1"/>
</dbReference>
<dbReference type="RefSeq" id="WP_191838794.1">
    <property type="nucleotide sequence ID" value="NZ_BAAALB010000008.1"/>
</dbReference>
<reference evidence="1 2" key="1">
    <citation type="submission" date="2021-01" db="EMBL/GenBank/DDBJ databases">
        <title>Whole genome shotgun sequence of Catellatospora chokoriensis NBRC 107358.</title>
        <authorList>
            <person name="Komaki H."/>
            <person name="Tamura T."/>
        </authorList>
    </citation>
    <scope>NUCLEOTIDE SEQUENCE [LARGE SCALE GENOMIC DNA]</scope>
    <source>
        <strain evidence="1 2">NBRC 107358</strain>
    </source>
</reference>
<dbReference type="AlphaFoldDB" id="A0A8J3NUU0"/>
<dbReference type="EMBL" id="BONG01000061">
    <property type="protein sequence ID" value="GIF93340.1"/>
    <property type="molecule type" value="Genomic_DNA"/>
</dbReference>